<keyword evidence="6 12" id="KW-0812">Transmembrane</keyword>
<evidence type="ECO:0000256" key="12">
    <source>
        <dbReference type="RuleBase" id="RU003661"/>
    </source>
</evidence>
<feature type="transmembrane region" description="Helical" evidence="13">
    <location>
        <begin position="12"/>
        <end position="31"/>
    </location>
</feature>
<protein>
    <recommendedName>
        <fullName evidence="12">ATP synthase complex subunit 8</fullName>
    </recommendedName>
</protein>
<evidence type="ECO:0000256" key="7">
    <source>
        <dbReference type="ARBA" id="ARBA00022781"/>
    </source>
</evidence>
<dbReference type="EMBL" id="MZ465548">
    <property type="protein sequence ID" value="QYA18176.1"/>
    <property type="molecule type" value="Genomic_DNA"/>
</dbReference>
<evidence type="ECO:0000256" key="2">
    <source>
        <dbReference type="ARBA" id="ARBA00008892"/>
    </source>
</evidence>
<evidence type="ECO:0000256" key="6">
    <source>
        <dbReference type="ARBA" id="ARBA00022692"/>
    </source>
</evidence>
<evidence type="ECO:0000256" key="1">
    <source>
        <dbReference type="ARBA" id="ARBA00004304"/>
    </source>
</evidence>
<dbReference type="AlphaFoldDB" id="A0A8F8PJY6"/>
<comment type="subcellular location">
    <subcellularLocation>
        <location evidence="1 12">Mitochondrion membrane</location>
        <topology evidence="1 12">Single-pass membrane protein</topology>
    </subcellularLocation>
</comment>
<dbReference type="InterPro" id="IPR001421">
    <property type="entry name" value="ATP8_metazoa"/>
</dbReference>
<evidence type="ECO:0000313" key="14">
    <source>
        <dbReference type="EMBL" id="QYA18176.1"/>
    </source>
</evidence>
<accession>A0A8F8PJY6</accession>
<evidence type="ECO:0000256" key="8">
    <source>
        <dbReference type="ARBA" id="ARBA00022989"/>
    </source>
</evidence>
<geneLocation type="mitochondrion" evidence="14"/>
<keyword evidence="5 12" id="KW-0138">CF(0)</keyword>
<evidence type="ECO:0000256" key="11">
    <source>
        <dbReference type="ARBA" id="ARBA00023136"/>
    </source>
</evidence>
<proteinExistence type="inferred from homology"/>
<keyword evidence="7 12" id="KW-0375">Hydrogen ion transport</keyword>
<sequence length="52" mass="6470">MPQMSPLNWWFLFMNFIIILIMFNILNYYIYTYTSPNKKSTNLISKSLNWKW</sequence>
<evidence type="ECO:0000256" key="10">
    <source>
        <dbReference type="ARBA" id="ARBA00023128"/>
    </source>
</evidence>
<keyword evidence="11 13" id="KW-0472">Membrane</keyword>
<dbReference type="Pfam" id="PF00895">
    <property type="entry name" value="ATP-synt_8"/>
    <property type="match status" value="1"/>
</dbReference>
<comment type="similarity">
    <text evidence="2 12">Belongs to the ATPase protein 8 family.</text>
</comment>
<organism evidence="14">
    <name type="scientific">Isoscelipteron pectinatum</name>
    <dbReference type="NCBI Taxonomy" id="2856572"/>
    <lineage>
        <taxon>Eukaryota</taxon>
        <taxon>Metazoa</taxon>
        <taxon>Ecdysozoa</taxon>
        <taxon>Arthropoda</taxon>
        <taxon>Hexapoda</taxon>
        <taxon>Insecta</taxon>
        <taxon>Pterygota</taxon>
        <taxon>Neoptera</taxon>
        <taxon>Endopterygota</taxon>
        <taxon>Neuroptera</taxon>
        <taxon>Hemerobiiformia</taxon>
        <taxon>Berothidae</taxon>
        <taxon>Isoscelipteron</taxon>
    </lineage>
</organism>
<keyword evidence="10 12" id="KW-0496">Mitochondrion</keyword>
<evidence type="ECO:0000256" key="13">
    <source>
        <dbReference type="SAM" id="Phobius"/>
    </source>
</evidence>
<evidence type="ECO:0000256" key="3">
    <source>
        <dbReference type="ARBA" id="ARBA00011291"/>
    </source>
</evidence>
<keyword evidence="8 13" id="KW-1133">Transmembrane helix</keyword>
<dbReference type="GO" id="GO:0015078">
    <property type="term" value="F:proton transmembrane transporter activity"/>
    <property type="evidence" value="ECO:0007669"/>
    <property type="project" value="InterPro"/>
</dbReference>
<evidence type="ECO:0000256" key="5">
    <source>
        <dbReference type="ARBA" id="ARBA00022547"/>
    </source>
</evidence>
<reference evidence="14" key="1">
    <citation type="submission" date="2021-06" db="EMBL/GenBank/DDBJ databases">
        <title>The first mitochondrial genome of Isoscelipteron pectinatum (Navas, 1905) (Neuroptera: Berothidae) with a phylogenetic analysis of Mantispoidea.</title>
        <authorList>
            <person name="Lu X."/>
            <person name="Lin A."/>
            <person name="Yuan Y."/>
            <person name="Liu X."/>
        </authorList>
    </citation>
    <scope>NUCLEOTIDE SEQUENCE</scope>
</reference>
<evidence type="ECO:0000256" key="9">
    <source>
        <dbReference type="ARBA" id="ARBA00023065"/>
    </source>
</evidence>
<dbReference type="GO" id="GO:0031966">
    <property type="term" value="C:mitochondrial membrane"/>
    <property type="evidence" value="ECO:0007669"/>
    <property type="project" value="UniProtKB-SubCell"/>
</dbReference>
<gene>
    <name evidence="14" type="primary">atp8</name>
</gene>
<name>A0A8F8PJY6_9NEOP</name>
<dbReference type="GO" id="GO:0015986">
    <property type="term" value="P:proton motive force-driven ATP synthesis"/>
    <property type="evidence" value="ECO:0007669"/>
    <property type="project" value="InterPro"/>
</dbReference>
<comment type="subunit">
    <text evidence="3">F-type ATPases have 2 components, CF(1) - the catalytic core - and CF(0) - the membrane proton channel.</text>
</comment>
<dbReference type="GO" id="GO:0045259">
    <property type="term" value="C:proton-transporting ATP synthase complex"/>
    <property type="evidence" value="ECO:0007669"/>
    <property type="project" value="UniProtKB-KW"/>
</dbReference>
<keyword evidence="4 12" id="KW-0813">Transport</keyword>
<keyword evidence="9 12" id="KW-0406">Ion transport</keyword>
<evidence type="ECO:0000256" key="4">
    <source>
        <dbReference type="ARBA" id="ARBA00022448"/>
    </source>
</evidence>